<feature type="transmembrane region" description="Helical" evidence="2">
    <location>
        <begin position="105"/>
        <end position="127"/>
    </location>
</feature>
<reference evidence="3" key="1">
    <citation type="submission" date="2019-01" db="EMBL/GenBank/DDBJ databases">
        <title>Draft genome sequences of three monokaryotic isolates of the white-rot basidiomycete fungus Dichomitus squalens.</title>
        <authorList>
            <consortium name="DOE Joint Genome Institute"/>
            <person name="Lopez S.C."/>
            <person name="Andreopoulos B."/>
            <person name="Pangilinan J."/>
            <person name="Lipzen A."/>
            <person name="Riley R."/>
            <person name="Ahrendt S."/>
            <person name="Ng V."/>
            <person name="Barry K."/>
            <person name="Daum C."/>
            <person name="Grigoriev I.V."/>
            <person name="Hilden K.S."/>
            <person name="Makela M.R."/>
            <person name="de Vries R.P."/>
        </authorList>
    </citation>
    <scope>NUCLEOTIDE SEQUENCE [LARGE SCALE GENOMIC DNA]</scope>
    <source>
        <strain evidence="3">OM18370.1</strain>
    </source>
</reference>
<keyword evidence="2" id="KW-0812">Transmembrane</keyword>
<evidence type="ECO:0000256" key="1">
    <source>
        <dbReference type="SAM" id="MobiDB-lite"/>
    </source>
</evidence>
<keyword evidence="2" id="KW-0472">Membrane</keyword>
<sequence length="312" mass="32539">MTVEGASTATVTTTSTVLASGSSQLESSQTGTATFHSSTLPARTTTPSTVIDTPNSTAHSTSSSPDYLTSSTSSQNTPASSTASQNHPASSSQVASHSRGLDAGAIVGIILGIFAGVLFIAWATISLRRRARERPTRSTMDRSPWFPKSWSCGGARASSRSRRLSSTWSWFGSVPIDPEYDRELKTPSVDLELNKRAPGDREAEVNMSSLDLGDPRPIKTQLAAWDPLPPVDSRLALPHPSVQNATPRPSAPPELLALADAVYAVSVLIVGSMKPRTRTSISASSPGDAVDRSVLGAGGGAAPSEKGDVDAV</sequence>
<feature type="region of interest" description="Disordered" evidence="1">
    <location>
        <begin position="276"/>
        <end position="312"/>
    </location>
</feature>
<feature type="compositionally biased region" description="Low complexity" evidence="1">
    <location>
        <begin position="1"/>
        <end position="23"/>
    </location>
</feature>
<feature type="compositionally biased region" description="Polar residues" evidence="1">
    <location>
        <begin position="24"/>
        <end position="59"/>
    </location>
</feature>
<name>A0A4Q9M6I1_9APHY</name>
<keyword evidence="2" id="KW-1133">Transmembrane helix</keyword>
<gene>
    <name evidence="3" type="ORF">BD311DRAFT_811418</name>
</gene>
<dbReference type="EMBL" id="ML143537">
    <property type="protein sequence ID" value="TBU22555.1"/>
    <property type="molecule type" value="Genomic_DNA"/>
</dbReference>
<evidence type="ECO:0000313" key="3">
    <source>
        <dbReference type="EMBL" id="TBU22555.1"/>
    </source>
</evidence>
<feature type="region of interest" description="Disordered" evidence="1">
    <location>
        <begin position="1"/>
        <end position="95"/>
    </location>
</feature>
<accession>A0A4Q9M6I1</accession>
<feature type="region of interest" description="Disordered" evidence="1">
    <location>
        <begin position="196"/>
        <end position="215"/>
    </location>
</feature>
<dbReference type="Proteomes" id="UP000292957">
    <property type="component" value="Unassembled WGS sequence"/>
</dbReference>
<organism evidence="3">
    <name type="scientific">Dichomitus squalens</name>
    <dbReference type="NCBI Taxonomy" id="114155"/>
    <lineage>
        <taxon>Eukaryota</taxon>
        <taxon>Fungi</taxon>
        <taxon>Dikarya</taxon>
        <taxon>Basidiomycota</taxon>
        <taxon>Agaricomycotina</taxon>
        <taxon>Agaricomycetes</taxon>
        <taxon>Polyporales</taxon>
        <taxon>Polyporaceae</taxon>
        <taxon>Dichomitus</taxon>
    </lineage>
</organism>
<evidence type="ECO:0000256" key="2">
    <source>
        <dbReference type="SAM" id="Phobius"/>
    </source>
</evidence>
<feature type="compositionally biased region" description="Polar residues" evidence="1">
    <location>
        <begin position="86"/>
        <end position="95"/>
    </location>
</feature>
<dbReference type="AlphaFoldDB" id="A0A4Q9M6I1"/>
<proteinExistence type="predicted"/>
<feature type="compositionally biased region" description="Low complexity" evidence="1">
    <location>
        <begin position="60"/>
        <end position="85"/>
    </location>
</feature>
<protein>
    <submittedName>
        <fullName evidence="3">Uncharacterized protein</fullName>
    </submittedName>
</protein>